<dbReference type="InterPro" id="IPR035897">
    <property type="entry name" value="Toll_tir_struct_dom_sf"/>
</dbReference>
<dbReference type="PROSITE" id="PS50104">
    <property type="entry name" value="TIR"/>
    <property type="match status" value="1"/>
</dbReference>
<comment type="caution">
    <text evidence="2">The sequence shown here is derived from an EMBL/GenBank/DDBJ whole genome shotgun (WGS) entry which is preliminary data.</text>
</comment>
<dbReference type="Pfam" id="PF13676">
    <property type="entry name" value="TIR_2"/>
    <property type="match status" value="1"/>
</dbReference>
<evidence type="ECO:0000259" key="1">
    <source>
        <dbReference type="PROSITE" id="PS50104"/>
    </source>
</evidence>
<evidence type="ECO:0000313" key="3">
    <source>
        <dbReference type="Proteomes" id="UP001199750"/>
    </source>
</evidence>
<dbReference type="SUPFAM" id="SSF52200">
    <property type="entry name" value="Toll/Interleukin receptor TIR domain"/>
    <property type="match status" value="1"/>
</dbReference>
<dbReference type="EMBL" id="JAKNDN010000041">
    <property type="protein sequence ID" value="MCG4961662.1"/>
    <property type="molecule type" value="Genomic_DNA"/>
</dbReference>
<evidence type="ECO:0000313" key="2">
    <source>
        <dbReference type="EMBL" id="MCG4961662.1"/>
    </source>
</evidence>
<feature type="domain" description="TIR" evidence="1">
    <location>
        <begin position="1"/>
        <end position="64"/>
    </location>
</feature>
<dbReference type="AlphaFoldDB" id="A0AAW5CHN1"/>
<reference evidence="2" key="1">
    <citation type="submission" date="2022-01" db="EMBL/GenBank/DDBJ databases">
        <title>Collection of gut derived symbiotic bacterial strains cultured from healthy donors.</title>
        <authorList>
            <person name="Lin H."/>
            <person name="Kohout C."/>
            <person name="Waligurski E."/>
            <person name="Pamer E.G."/>
        </authorList>
    </citation>
    <scope>NUCLEOTIDE SEQUENCE</scope>
    <source>
        <strain evidence="2">DFI.1.149</strain>
    </source>
</reference>
<organism evidence="2 3">
    <name type="scientific">Odoribacter splanchnicus</name>
    <dbReference type="NCBI Taxonomy" id="28118"/>
    <lineage>
        <taxon>Bacteria</taxon>
        <taxon>Pseudomonadati</taxon>
        <taxon>Bacteroidota</taxon>
        <taxon>Bacteroidia</taxon>
        <taxon>Bacteroidales</taxon>
        <taxon>Odoribacteraceae</taxon>
        <taxon>Odoribacter</taxon>
    </lineage>
</organism>
<dbReference type="RefSeq" id="WP_238008891.1">
    <property type="nucleotide sequence ID" value="NZ_JAKNDN010000041.1"/>
</dbReference>
<name>A0AAW5CHN1_9BACT</name>
<proteinExistence type="predicted"/>
<accession>A0AAW5CHN1</accession>
<dbReference type="Proteomes" id="UP001199750">
    <property type="component" value="Unassembled WGS sequence"/>
</dbReference>
<sequence length="64" mass="7524">MEHDVFISYSRKDEELVKKIRAALTQANISYWIDKEEIKRGTSYAKAISQAVYNSKILLFRDIQ</sequence>
<dbReference type="InterPro" id="IPR000157">
    <property type="entry name" value="TIR_dom"/>
</dbReference>
<dbReference type="GO" id="GO:0007165">
    <property type="term" value="P:signal transduction"/>
    <property type="evidence" value="ECO:0007669"/>
    <property type="project" value="InterPro"/>
</dbReference>
<dbReference type="Gene3D" id="3.40.50.10140">
    <property type="entry name" value="Toll/interleukin-1 receptor homology (TIR) domain"/>
    <property type="match status" value="1"/>
</dbReference>
<keyword evidence="2" id="KW-0675">Receptor</keyword>
<gene>
    <name evidence="2" type="ORF">L0P03_17720</name>
</gene>
<protein>
    <submittedName>
        <fullName evidence="2">Toll/interleukin-1 receptor domain-containing protein</fullName>
    </submittedName>
</protein>